<dbReference type="SUPFAM" id="SSF48452">
    <property type="entry name" value="TPR-like"/>
    <property type="match status" value="1"/>
</dbReference>
<evidence type="ECO:0000313" key="2">
    <source>
        <dbReference type="EMBL" id="GFQ74685.1"/>
    </source>
</evidence>
<gene>
    <name evidence="2" type="ORF">TNCT_523431</name>
</gene>
<keyword evidence="3" id="KW-1185">Reference proteome</keyword>
<sequence>MDEETDQEISIDQHLENHKGHNDNLKKVLSLKKEELSDQNINDSFQLDEILSEFLSTLMARKYKSALYYCKLILLYEPNNEIAQDFYPLIKEKMHLDNHESDECDDNESSSIKSESSTEYFSSTSVGTENLSSSSLTSEEEEESAA</sequence>
<dbReference type="EMBL" id="BMAO01011568">
    <property type="protein sequence ID" value="GFQ74685.1"/>
    <property type="molecule type" value="Genomic_DNA"/>
</dbReference>
<dbReference type="InterPro" id="IPR011990">
    <property type="entry name" value="TPR-like_helical_dom_sf"/>
</dbReference>
<dbReference type="PANTHER" id="PTHR21520">
    <property type="entry name" value="GLUTAMATE-RICH PROTEIN 2"/>
    <property type="match status" value="1"/>
</dbReference>
<name>A0A8X6ICD0_TRICU</name>
<feature type="region of interest" description="Disordered" evidence="1">
    <location>
        <begin position="98"/>
        <end position="146"/>
    </location>
</feature>
<dbReference type="InterPro" id="IPR026703">
    <property type="entry name" value="ERICH2"/>
</dbReference>
<dbReference type="OrthoDB" id="9950633at2759"/>
<protein>
    <recommendedName>
        <fullName evidence="4">Glutamate-rich protein 2</fullName>
    </recommendedName>
</protein>
<dbReference type="PANTHER" id="PTHR21520:SF2">
    <property type="entry name" value="GLUTAMATE-RICH PROTEIN 2"/>
    <property type="match status" value="1"/>
</dbReference>
<proteinExistence type="predicted"/>
<comment type="caution">
    <text evidence="2">The sequence shown here is derived from an EMBL/GenBank/DDBJ whole genome shotgun (WGS) entry which is preliminary data.</text>
</comment>
<dbReference type="AlphaFoldDB" id="A0A8X6ICD0"/>
<organism evidence="2 3">
    <name type="scientific">Trichonephila clavata</name>
    <name type="common">Joro spider</name>
    <name type="synonym">Nephila clavata</name>
    <dbReference type="NCBI Taxonomy" id="2740835"/>
    <lineage>
        <taxon>Eukaryota</taxon>
        <taxon>Metazoa</taxon>
        <taxon>Ecdysozoa</taxon>
        <taxon>Arthropoda</taxon>
        <taxon>Chelicerata</taxon>
        <taxon>Arachnida</taxon>
        <taxon>Araneae</taxon>
        <taxon>Araneomorphae</taxon>
        <taxon>Entelegynae</taxon>
        <taxon>Araneoidea</taxon>
        <taxon>Nephilidae</taxon>
        <taxon>Trichonephila</taxon>
    </lineage>
</organism>
<accession>A0A8X6ICD0</accession>
<reference evidence="2" key="1">
    <citation type="submission" date="2020-07" db="EMBL/GenBank/DDBJ databases">
        <title>Multicomponent nature underlies the extraordinary mechanical properties of spider dragline silk.</title>
        <authorList>
            <person name="Kono N."/>
            <person name="Nakamura H."/>
            <person name="Mori M."/>
            <person name="Yoshida Y."/>
            <person name="Ohtoshi R."/>
            <person name="Malay A.D."/>
            <person name="Moran D.A.P."/>
            <person name="Tomita M."/>
            <person name="Numata K."/>
            <person name="Arakawa K."/>
        </authorList>
    </citation>
    <scope>NUCLEOTIDE SEQUENCE</scope>
</reference>
<evidence type="ECO:0000256" key="1">
    <source>
        <dbReference type="SAM" id="MobiDB-lite"/>
    </source>
</evidence>
<dbReference type="Proteomes" id="UP000887116">
    <property type="component" value="Unassembled WGS sequence"/>
</dbReference>
<evidence type="ECO:0000313" key="3">
    <source>
        <dbReference type="Proteomes" id="UP000887116"/>
    </source>
</evidence>
<evidence type="ECO:0008006" key="4">
    <source>
        <dbReference type="Google" id="ProtNLM"/>
    </source>
</evidence>
<feature type="compositionally biased region" description="Low complexity" evidence="1">
    <location>
        <begin position="109"/>
        <end position="137"/>
    </location>
</feature>